<sequence>MQAIVDSVRNLLPYHVLCYGSLFGTEIYQSFVNTKICYQALPMREFIVLQNRVFPAYFRCQVGLALLTAVTRPPYSLGSFAKHPLDSIPLVVVLFTGLLNWFVYGPRTSGTAVVRRSLQEKANDENNPNPTDPSKLHQVNRRFSRNHAMSIHLNAIALVASIWYAFSLSSSITNGL</sequence>
<dbReference type="GeneID" id="36562131"/>
<keyword evidence="4 5" id="KW-0472">Membrane</keyword>
<comment type="caution">
    <text evidence="7">The sequence shown here is derived from an EMBL/GenBank/DDBJ whole genome shotgun (WGS) entry which is preliminary data.</text>
</comment>
<organism evidence="7 8">
    <name type="scientific">Aspergillus steynii IBT 23096</name>
    <dbReference type="NCBI Taxonomy" id="1392250"/>
    <lineage>
        <taxon>Eukaryota</taxon>
        <taxon>Fungi</taxon>
        <taxon>Dikarya</taxon>
        <taxon>Ascomycota</taxon>
        <taxon>Pezizomycotina</taxon>
        <taxon>Eurotiomycetes</taxon>
        <taxon>Eurotiomycetidae</taxon>
        <taxon>Eurotiales</taxon>
        <taxon>Aspergillaceae</taxon>
        <taxon>Aspergillus</taxon>
        <taxon>Aspergillus subgen. Circumdati</taxon>
    </lineage>
</organism>
<keyword evidence="8" id="KW-1185">Reference proteome</keyword>
<accession>A0A2I2GGL6</accession>
<dbReference type="VEuPathDB" id="FungiDB:P170DRAFT_506919"/>
<dbReference type="Pfam" id="PF13664">
    <property type="entry name" value="DUF4149"/>
    <property type="match status" value="1"/>
</dbReference>
<dbReference type="EMBL" id="MSFO01000002">
    <property type="protein sequence ID" value="PLB52023.1"/>
    <property type="molecule type" value="Genomic_DNA"/>
</dbReference>
<evidence type="ECO:0000259" key="6">
    <source>
        <dbReference type="Pfam" id="PF13664"/>
    </source>
</evidence>
<name>A0A2I2GGL6_9EURO</name>
<dbReference type="PANTHER" id="PTHR23241:SF102">
    <property type="entry name" value="LD23009P"/>
    <property type="match status" value="1"/>
</dbReference>
<dbReference type="PANTHER" id="PTHR23241">
    <property type="entry name" value="LATE EMBRYOGENESIS ABUNDANT PLANTS LEA-RELATED"/>
    <property type="match status" value="1"/>
</dbReference>
<evidence type="ECO:0000256" key="3">
    <source>
        <dbReference type="ARBA" id="ARBA00022989"/>
    </source>
</evidence>
<feature type="domain" description="TMEM205-like" evidence="6">
    <location>
        <begin position="17"/>
        <end position="112"/>
    </location>
</feature>
<feature type="transmembrane region" description="Helical" evidence="5">
    <location>
        <begin position="148"/>
        <end position="166"/>
    </location>
</feature>
<reference evidence="7 8" key="1">
    <citation type="submission" date="2016-12" db="EMBL/GenBank/DDBJ databases">
        <title>The genomes of Aspergillus section Nigri reveals drivers in fungal speciation.</title>
        <authorList>
            <consortium name="DOE Joint Genome Institute"/>
            <person name="Vesth T.C."/>
            <person name="Nybo J."/>
            <person name="Theobald S."/>
            <person name="Brandl J."/>
            <person name="Frisvad J.C."/>
            <person name="Nielsen K.F."/>
            <person name="Lyhne E.K."/>
            <person name="Kogle M.E."/>
            <person name="Kuo A."/>
            <person name="Riley R."/>
            <person name="Clum A."/>
            <person name="Nolan M."/>
            <person name="Lipzen A."/>
            <person name="Salamov A."/>
            <person name="Henrissat B."/>
            <person name="Wiebenga A."/>
            <person name="De Vries R.P."/>
            <person name="Grigoriev I.V."/>
            <person name="Mortensen U.H."/>
            <person name="Andersen M.R."/>
            <person name="Baker S.E."/>
        </authorList>
    </citation>
    <scope>NUCLEOTIDE SEQUENCE [LARGE SCALE GENOMIC DNA]</scope>
    <source>
        <strain evidence="7 8">IBT 23096</strain>
    </source>
</reference>
<gene>
    <name evidence="7" type="ORF">P170DRAFT_506919</name>
</gene>
<dbReference type="OrthoDB" id="1641132at2759"/>
<dbReference type="InterPro" id="IPR025423">
    <property type="entry name" value="TMEM205-like"/>
</dbReference>
<evidence type="ECO:0000313" key="8">
    <source>
        <dbReference type="Proteomes" id="UP000234275"/>
    </source>
</evidence>
<dbReference type="AlphaFoldDB" id="A0A2I2GGL6"/>
<comment type="subcellular location">
    <subcellularLocation>
        <location evidence="1">Membrane</location>
    </subcellularLocation>
</comment>
<dbReference type="Proteomes" id="UP000234275">
    <property type="component" value="Unassembled WGS sequence"/>
</dbReference>
<feature type="transmembrane region" description="Helical" evidence="5">
    <location>
        <begin position="56"/>
        <end position="75"/>
    </location>
</feature>
<evidence type="ECO:0000256" key="1">
    <source>
        <dbReference type="ARBA" id="ARBA00004370"/>
    </source>
</evidence>
<evidence type="ECO:0000256" key="4">
    <source>
        <dbReference type="ARBA" id="ARBA00023136"/>
    </source>
</evidence>
<evidence type="ECO:0000313" key="7">
    <source>
        <dbReference type="EMBL" id="PLB52023.1"/>
    </source>
</evidence>
<keyword evidence="2 5" id="KW-0812">Transmembrane</keyword>
<protein>
    <recommendedName>
        <fullName evidence="6">TMEM205-like domain-containing protein</fullName>
    </recommendedName>
</protein>
<evidence type="ECO:0000256" key="2">
    <source>
        <dbReference type="ARBA" id="ARBA00022692"/>
    </source>
</evidence>
<evidence type="ECO:0000256" key="5">
    <source>
        <dbReference type="SAM" id="Phobius"/>
    </source>
</evidence>
<dbReference type="RefSeq" id="XP_024707325.1">
    <property type="nucleotide sequence ID" value="XM_024854425.1"/>
</dbReference>
<proteinExistence type="predicted"/>
<dbReference type="InterPro" id="IPR053009">
    <property type="entry name" value="Xanthocillin_Biosynth-Assoc"/>
</dbReference>
<dbReference type="GO" id="GO:0016020">
    <property type="term" value="C:membrane"/>
    <property type="evidence" value="ECO:0007669"/>
    <property type="project" value="UniProtKB-SubCell"/>
</dbReference>
<feature type="transmembrane region" description="Helical" evidence="5">
    <location>
        <begin position="87"/>
        <end position="106"/>
    </location>
</feature>
<keyword evidence="3 5" id="KW-1133">Transmembrane helix</keyword>